<evidence type="ECO:0000259" key="4">
    <source>
        <dbReference type="PROSITE" id="PS50995"/>
    </source>
</evidence>
<dbReference type="InterPro" id="IPR036390">
    <property type="entry name" value="WH_DNA-bd_sf"/>
</dbReference>
<dbReference type="GO" id="GO:0003700">
    <property type="term" value="F:DNA-binding transcription factor activity"/>
    <property type="evidence" value="ECO:0007669"/>
    <property type="project" value="InterPro"/>
</dbReference>
<dbReference type="GO" id="GO:0003677">
    <property type="term" value="F:DNA binding"/>
    <property type="evidence" value="ECO:0007669"/>
    <property type="project" value="UniProtKB-KW"/>
</dbReference>
<feature type="domain" description="HTH marR-type" evidence="4">
    <location>
        <begin position="14"/>
        <end position="147"/>
    </location>
</feature>
<gene>
    <name evidence="5" type="ORF">ENP34_08150</name>
</gene>
<dbReference type="SMART" id="SM00347">
    <property type="entry name" value="HTH_MARR"/>
    <property type="match status" value="1"/>
</dbReference>
<dbReference type="PROSITE" id="PS50995">
    <property type="entry name" value="HTH_MARR_2"/>
    <property type="match status" value="1"/>
</dbReference>
<keyword evidence="1" id="KW-0805">Transcription regulation</keyword>
<dbReference type="SUPFAM" id="SSF46785">
    <property type="entry name" value="Winged helix' DNA-binding domain"/>
    <property type="match status" value="1"/>
</dbReference>
<name>A0A831TG36_9BACT</name>
<evidence type="ECO:0000256" key="1">
    <source>
        <dbReference type="ARBA" id="ARBA00023015"/>
    </source>
</evidence>
<dbReference type="EMBL" id="DSIY01000194">
    <property type="protein sequence ID" value="HEG91400.1"/>
    <property type="molecule type" value="Genomic_DNA"/>
</dbReference>
<dbReference type="PRINTS" id="PR00598">
    <property type="entry name" value="HTHMARR"/>
</dbReference>
<sequence>MTIYDPLYRRESRAARVGMALLRLSQAVKALTAAEVSGTGLSPVQAQALLFVRFTKPFLASVGRLAEALGVTHVTAIGVLDGLVRHGLVQKAPSPFDRRVTLLRLTPAGEDVCQRLSRFGHTLEEALAQLDELELEALERSLGAVVWSLREAGVLQVAEPCRGCIHFQENAVPGSPEPHRCSLIQRYLSEADARLACPDFTPAPLPR</sequence>
<dbReference type="PANTHER" id="PTHR33164">
    <property type="entry name" value="TRANSCRIPTIONAL REGULATOR, MARR FAMILY"/>
    <property type="match status" value="1"/>
</dbReference>
<dbReference type="PANTHER" id="PTHR33164:SF43">
    <property type="entry name" value="HTH-TYPE TRANSCRIPTIONAL REPRESSOR YETL"/>
    <property type="match status" value="1"/>
</dbReference>
<accession>A0A831TG36</accession>
<proteinExistence type="predicted"/>
<dbReference type="Gene3D" id="1.10.10.10">
    <property type="entry name" value="Winged helix-like DNA-binding domain superfamily/Winged helix DNA-binding domain"/>
    <property type="match status" value="1"/>
</dbReference>
<dbReference type="InterPro" id="IPR039422">
    <property type="entry name" value="MarR/SlyA-like"/>
</dbReference>
<comment type="caution">
    <text evidence="5">The sequence shown here is derived from an EMBL/GenBank/DDBJ whole genome shotgun (WGS) entry which is preliminary data.</text>
</comment>
<organism evidence="5">
    <name type="scientific">Thermorudis peleae</name>
    <dbReference type="NCBI Taxonomy" id="1382356"/>
    <lineage>
        <taxon>Bacteria</taxon>
        <taxon>Pseudomonadati</taxon>
        <taxon>Thermomicrobiota</taxon>
        <taxon>Thermomicrobia</taxon>
        <taxon>Thermomicrobia incertae sedis</taxon>
        <taxon>Thermorudis</taxon>
    </lineage>
</organism>
<evidence type="ECO:0000256" key="2">
    <source>
        <dbReference type="ARBA" id="ARBA00023125"/>
    </source>
</evidence>
<dbReference type="InterPro" id="IPR023187">
    <property type="entry name" value="Tscrpt_reg_MarR-type_CS"/>
</dbReference>
<dbReference type="InterPro" id="IPR036388">
    <property type="entry name" value="WH-like_DNA-bd_sf"/>
</dbReference>
<dbReference type="InterPro" id="IPR000835">
    <property type="entry name" value="HTH_MarR-typ"/>
</dbReference>
<evidence type="ECO:0000256" key="3">
    <source>
        <dbReference type="ARBA" id="ARBA00023163"/>
    </source>
</evidence>
<keyword evidence="3" id="KW-0804">Transcription</keyword>
<dbReference type="PROSITE" id="PS01117">
    <property type="entry name" value="HTH_MARR_1"/>
    <property type="match status" value="1"/>
</dbReference>
<keyword evidence="2" id="KW-0238">DNA-binding</keyword>
<dbReference type="AlphaFoldDB" id="A0A831TG36"/>
<dbReference type="GO" id="GO:0006950">
    <property type="term" value="P:response to stress"/>
    <property type="evidence" value="ECO:0007669"/>
    <property type="project" value="TreeGrafter"/>
</dbReference>
<evidence type="ECO:0000313" key="5">
    <source>
        <dbReference type="EMBL" id="HEG91400.1"/>
    </source>
</evidence>
<dbReference type="Pfam" id="PF12802">
    <property type="entry name" value="MarR_2"/>
    <property type="match status" value="1"/>
</dbReference>
<reference evidence="5" key="1">
    <citation type="journal article" date="2020" name="mSystems">
        <title>Genome- and Community-Level Interaction Insights into Carbon Utilization and Element Cycling Functions of Hydrothermarchaeota in Hydrothermal Sediment.</title>
        <authorList>
            <person name="Zhou Z."/>
            <person name="Liu Y."/>
            <person name="Xu W."/>
            <person name="Pan J."/>
            <person name="Luo Z.H."/>
            <person name="Li M."/>
        </authorList>
    </citation>
    <scope>NUCLEOTIDE SEQUENCE [LARGE SCALE GENOMIC DNA]</scope>
    <source>
        <strain evidence="5">SpSt-210</strain>
    </source>
</reference>
<protein>
    <submittedName>
        <fullName evidence="5">MarR family transcriptional regulator</fullName>
    </submittedName>
</protein>